<accession>A0A2P5T0S0</accession>
<gene>
    <name evidence="2" type="ORF">CRV12_00690</name>
</gene>
<dbReference type="PANTHER" id="PTHR43597:SF3">
    <property type="entry name" value="CYSTEINE DESULFURATION PROTEIN SUFE"/>
    <property type="match status" value="1"/>
</dbReference>
<evidence type="ECO:0000313" key="2">
    <source>
        <dbReference type="EMBL" id="PPI88142.1"/>
    </source>
</evidence>
<sequence>MTLPNKNKLIFNFNQCSSWEEKYLYIIELGEKIPIISSDLRHSKNMIAGCQSQVWIKITPNPDSTVVFEGDSNSVIVKGLIAIIFILYQNLSMSDIIILDIKYWFNQLSLTQHITPTRSQGIEAVIKSIHRSIKILSKNT</sequence>
<dbReference type="OrthoDB" id="9799320at2"/>
<dbReference type="AlphaFoldDB" id="A0A2P5T0S0"/>
<dbReference type="Pfam" id="PF02657">
    <property type="entry name" value="SufE"/>
    <property type="match status" value="1"/>
</dbReference>
<dbReference type="NCBIfam" id="NF006792">
    <property type="entry name" value="PRK09296.1"/>
    <property type="match status" value="1"/>
</dbReference>
<name>A0A2P5T0S0_9GAMM</name>
<organism evidence="2 3">
    <name type="scientific">Candidatus Pantoea edessiphila</name>
    <dbReference type="NCBI Taxonomy" id="2044610"/>
    <lineage>
        <taxon>Bacteria</taxon>
        <taxon>Pseudomonadati</taxon>
        <taxon>Pseudomonadota</taxon>
        <taxon>Gammaproteobacteria</taxon>
        <taxon>Enterobacterales</taxon>
        <taxon>Erwiniaceae</taxon>
        <taxon>Pantoea</taxon>
    </lineage>
</organism>
<dbReference type="Gene3D" id="3.90.1010.10">
    <property type="match status" value="1"/>
</dbReference>
<dbReference type="PANTHER" id="PTHR43597">
    <property type="entry name" value="SULFUR ACCEPTOR PROTEIN CSDE"/>
    <property type="match status" value="1"/>
</dbReference>
<dbReference type="Proteomes" id="UP000296153">
    <property type="component" value="Unassembled WGS sequence"/>
</dbReference>
<proteinExistence type="predicted"/>
<protein>
    <submittedName>
        <fullName evidence="2">Cysteine desulfuration protein SufE</fullName>
    </submittedName>
</protein>
<evidence type="ECO:0000259" key="1">
    <source>
        <dbReference type="Pfam" id="PF02657"/>
    </source>
</evidence>
<dbReference type="SUPFAM" id="SSF82649">
    <property type="entry name" value="SufE/NifU"/>
    <property type="match status" value="1"/>
</dbReference>
<dbReference type="InterPro" id="IPR003808">
    <property type="entry name" value="Fe-S_metab-assoc_dom"/>
</dbReference>
<dbReference type="RefSeq" id="WP_136130752.1">
    <property type="nucleotide sequence ID" value="NZ_PDKT01000001.1"/>
</dbReference>
<reference evidence="2 3" key="1">
    <citation type="journal article" date="2018" name="Genome Biol. Evol.">
        <title>Cladogenesis and Genomic Streamlining in Extracellular Endosymbionts of Tropical Stink Bugs.</title>
        <authorList>
            <person name="Otero-Bravo A."/>
            <person name="Goffredi S."/>
            <person name="Sabree Z.L."/>
        </authorList>
    </citation>
    <scope>NUCLEOTIDE SEQUENCE [LARGE SCALE GENOMIC DNA]</scope>
    <source>
        <strain evidence="2 3">SoEE</strain>
    </source>
</reference>
<dbReference type="EMBL" id="PDKT01000001">
    <property type="protein sequence ID" value="PPI88142.1"/>
    <property type="molecule type" value="Genomic_DNA"/>
</dbReference>
<evidence type="ECO:0000313" key="3">
    <source>
        <dbReference type="Proteomes" id="UP000296153"/>
    </source>
</evidence>
<feature type="domain" description="Fe-S metabolism associated" evidence="1">
    <location>
        <begin position="12"/>
        <end position="131"/>
    </location>
</feature>
<comment type="caution">
    <text evidence="2">The sequence shown here is derived from an EMBL/GenBank/DDBJ whole genome shotgun (WGS) entry which is preliminary data.</text>
</comment>